<feature type="transmembrane region" description="Helical" evidence="7">
    <location>
        <begin position="208"/>
        <end position="233"/>
    </location>
</feature>
<feature type="domain" description="Type II secretion system protein GspF" evidence="8">
    <location>
        <begin position="302"/>
        <end position="420"/>
    </location>
</feature>
<dbReference type="Gene3D" id="1.20.81.30">
    <property type="entry name" value="Type II secretion system (T2SS), domain F"/>
    <property type="match status" value="1"/>
</dbReference>
<comment type="similarity">
    <text evidence="2">Belongs to the GSP F family.</text>
</comment>
<evidence type="ECO:0000256" key="6">
    <source>
        <dbReference type="ARBA" id="ARBA00023136"/>
    </source>
</evidence>
<reference evidence="9 10" key="1">
    <citation type="submission" date="2019-02" db="EMBL/GenBank/DDBJ databases">
        <title>Planctomycetal bacteria perform biofilm scaping via a novel small molecule.</title>
        <authorList>
            <person name="Jeske O."/>
            <person name="Boedeker C."/>
            <person name="Wiegand S."/>
            <person name="Breitling P."/>
            <person name="Kallscheuer N."/>
            <person name="Jogler M."/>
            <person name="Rohde M."/>
            <person name="Petersen J."/>
            <person name="Medema M.H."/>
            <person name="Surup F."/>
            <person name="Jogler C."/>
        </authorList>
    </citation>
    <scope>NUCLEOTIDE SEQUENCE [LARGE SCALE GENOMIC DNA]</scope>
    <source>
        <strain evidence="9 10">Mal15</strain>
    </source>
</reference>
<proteinExistence type="inferred from homology"/>
<keyword evidence="3" id="KW-1003">Cell membrane</keyword>
<evidence type="ECO:0000256" key="7">
    <source>
        <dbReference type="SAM" id="Phobius"/>
    </source>
</evidence>
<dbReference type="PANTHER" id="PTHR30012">
    <property type="entry name" value="GENERAL SECRETION PATHWAY PROTEIN"/>
    <property type="match status" value="1"/>
</dbReference>
<gene>
    <name evidence="9" type="ORF">Mal15_31480</name>
</gene>
<dbReference type="EMBL" id="CP036264">
    <property type="protein sequence ID" value="QEF99088.1"/>
    <property type="molecule type" value="Genomic_DNA"/>
</dbReference>
<dbReference type="AlphaFoldDB" id="A0A5B9MDD7"/>
<dbReference type="Pfam" id="PF00482">
    <property type="entry name" value="T2SSF"/>
    <property type="match status" value="1"/>
</dbReference>
<protein>
    <submittedName>
        <fullName evidence="9">Bacterial type II secretion system protein F domain protein</fullName>
    </submittedName>
</protein>
<evidence type="ECO:0000313" key="9">
    <source>
        <dbReference type="EMBL" id="QEF99088.1"/>
    </source>
</evidence>
<evidence type="ECO:0000259" key="8">
    <source>
        <dbReference type="Pfam" id="PF00482"/>
    </source>
</evidence>
<evidence type="ECO:0000256" key="4">
    <source>
        <dbReference type="ARBA" id="ARBA00022692"/>
    </source>
</evidence>
<dbReference type="RefSeq" id="WP_167546835.1">
    <property type="nucleotide sequence ID" value="NZ_CP036264.1"/>
</dbReference>
<evidence type="ECO:0000256" key="3">
    <source>
        <dbReference type="ARBA" id="ARBA00022475"/>
    </source>
</evidence>
<dbReference type="InterPro" id="IPR018076">
    <property type="entry name" value="T2SS_GspF_dom"/>
</dbReference>
<keyword evidence="10" id="KW-1185">Reference proteome</keyword>
<name>A0A5B9MDD7_9BACT</name>
<sequence length="432" mass="48066">MNPVLGLITSIIVVAFLAIAVRVITRQMVRRPAVEVRSFLIAFLELFEWLLWAVCLVCLVVTAPHPVTLVLLALLVVSVVIAHRLRYREELQSLNRWLRMAVEKDVSLPELLENIAMGCRSRLARRIKACVKRLYRGESIVDAARRAKLALDADALGAMIIPPPKTALQGEAALPGEEIGSGQALDSTAASEIGHESPRAMALVGQQFTYVVATIILAWLIGIYIRSHLISLFDEIYDGMFSSSRVVHRGLDMVAGVGDVVAVTVLVWLLLVVVLRWLPLWLAPWVPWFGGKAVDQWRCEVLRTLGRGMRVGLAETAVLQAAATSTRIRWIRSRCRSAQRLVDAGTPLATALRSATLVTKREQVWLTCAAKNSNLPHAIEHLCRDIGRRQTHRWRIRMAWFVPLATVLVGIFVLVHTLFLFHFLYGLIGGLA</sequence>
<dbReference type="KEGG" id="smam:Mal15_31480"/>
<feature type="transmembrane region" description="Helical" evidence="7">
    <location>
        <begin position="36"/>
        <end position="63"/>
    </location>
</feature>
<accession>A0A5B9MDD7</accession>
<dbReference type="GO" id="GO:0005886">
    <property type="term" value="C:plasma membrane"/>
    <property type="evidence" value="ECO:0007669"/>
    <property type="project" value="UniProtKB-SubCell"/>
</dbReference>
<evidence type="ECO:0000256" key="2">
    <source>
        <dbReference type="ARBA" id="ARBA00005745"/>
    </source>
</evidence>
<evidence type="ECO:0000256" key="1">
    <source>
        <dbReference type="ARBA" id="ARBA00004651"/>
    </source>
</evidence>
<keyword evidence="6 7" id="KW-0472">Membrane</keyword>
<keyword evidence="4 7" id="KW-0812">Transmembrane</keyword>
<comment type="subcellular location">
    <subcellularLocation>
        <location evidence="1">Cell membrane</location>
        <topology evidence="1">Multi-pass membrane protein</topology>
    </subcellularLocation>
</comment>
<organism evidence="9 10">
    <name type="scientific">Stieleria maiorica</name>
    <dbReference type="NCBI Taxonomy" id="2795974"/>
    <lineage>
        <taxon>Bacteria</taxon>
        <taxon>Pseudomonadati</taxon>
        <taxon>Planctomycetota</taxon>
        <taxon>Planctomycetia</taxon>
        <taxon>Pirellulales</taxon>
        <taxon>Pirellulaceae</taxon>
        <taxon>Stieleria</taxon>
    </lineage>
</organism>
<dbReference type="InterPro" id="IPR042094">
    <property type="entry name" value="T2SS_GspF_sf"/>
</dbReference>
<evidence type="ECO:0000313" key="10">
    <source>
        <dbReference type="Proteomes" id="UP000321353"/>
    </source>
</evidence>
<dbReference type="InterPro" id="IPR003004">
    <property type="entry name" value="GspF/PilC"/>
</dbReference>
<keyword evidence="5 7" id="KW-1133">Transmembrane helix</keyword>
<feature type="transmembrane region" description="Helical" evidence="7">
    <location>
        <begin position="398"/>
        <end position="425"/>
    </location>
</feature>
<feature type="transmembrane region" description="Helical" evidence="7">
    <location>
        <begin position="69"/>
        <end position="87"/>
    </location>
</feature>
<dbReference type="Proteomes" id="UP000321353">
    <property type="component" value="Chromosome"/>
</dbReference>
<evidence type="ECO:0000256" key="5">
    <source>
        <dbReference type="ARBA" id="ARBA00022989"/>
    </source>
</evidence>
<feature type="transmembrane region" description="Helical" evidence="7">
    <location>
        <begin position="253"/>
        <end position="275"/>
    </location>
</feature>
<feature type="transmembrane region" description="Helical" evidence="7">
    <location>
        <begin position="6"/>
        <end position="24"/>
    </location>
</feature>
<dbReference type="PANTHER" id="PTHR30012:SF0">
    <property type="entry name" value="TYPE II SECRETION SYSTEM PROTEIN F-RELATED"/>
    <property type="match status" value="1"/>
</dbReference>